<dbReference type="EMBL" id="KN847321">
    <property type="protein sequence ID" value="KIW52987.1"/>
    <property type="molecule type" value="Genomic_DNA"/>
</dbReference>
<protein>
    <recommendedName>
        <fullName evidence="8">Zn(2)-C6 fungal-type domain-containing protein</fullName>
    </recommendedName>
</protein>
<keyword evidence="3" id="KW-0805">Transcription regulation</keyword>
<feature type="domain" description="Zn(2)-C6 fungal-type" evidence="8">
    <location>
        <begin position="25"/>
        <end position="55"/>
    </location>
</feature>
<proteinExistence type="predicted"/>
<dbReference type="PANTHER" id="PTHR47338:SF5">
    <property type="entry name" value="ZN(II)2CYS6 TRANSCRIPTION FACTOR (EUROFUNG)"/>
    <property type="match status" value="1"/>
</dbReference>
<keyword evidence="5" id="KW-0804">Transcription</keyword>
<dbReference type="GO" id="GO:0003677">
    <property type="term" value="F:DNA binding"/>
    <property type="evidence" value="ECO:0007669"/>
    <property type="project" value="UniProtKB-KW"/>
</dbReference>
<dbReference type="GO" id="GO:0008270">
    <property type="term" value="F:zinc ion binding"/>
    <property type="evidence" value="ECO:0007669"/>
    <property type="project" value="InterPro"/>
</dbReference>
<dbReference type="SMART" id="SM00906">
    <property type="entry name" value="Fungal_trans"/>
    <property type="match status" value="1"/>
</dbReference>
<evidence type="ECO:0000256" key="6">
    <source>
        <dbReference type="ARBA" id="ARBA00023242"/>
    </source>
</evidence>
<dbReference type="RefSeq" id="XP_013313571.1">
    <property type="nucleotide sequence ID" value="XM_013458117.1"/>
</dbReference>
<dbReference type="OrthoDB" id="4108767at2759"/>
<name>A0A0D2CSK7_9EURO</name>
<evidence type="ECO:0000256" key="2">
    <source>
        <dbReference type="ARBA" id="ARBA00022723"/>
    </source>
</evidence>
<keyword evidence="10" id="KW-1185">Reference proteome</keyword>
<dbReference type="GO" id="GO:0005634">
    <property type="term" value="C:nucleus"/>
    <property type="evidence" value="ECO:0007669"/>
    <property type="project" value="UniProtKB-SubCell"/>
</dbReference>
<evidence type="ECO:0000256" key="5">
    <source>
        <dbReference type="ARBA" id="ARBA00023163"/>
    </source>
</evidence>
<dbReference type="InterPro" id="IPR001138">
    <property type="entry name" value="Zn2Cys6_DnaBD"/>
</dbReference>
<dbReference type="PROSITE" id="PS50048">
    <property type="entry name" value="ZN2_CY6_FUNGAL_2"/>
    <property type="match status" value="1"/>
</dbReference>
<dbReference type="InterPro" id="IPR036864">
    <property type="entry name" value="Zn2-C6_fun-type_DNA-bd_sf"/>
</dbReference>
<evidence type="ECO:0000256" key="4">
    <source>
        <dbReference type="ARBA" id="ARBA00023125"/>
    </source>
</evidence>
<accession>A0A0D2CSK7</accession>
<gene>
    <name evidence="9" type="ORF">PV05_08594</name>
</gene>
<evidence type="ECO:0000259" key="8">
    <source>
        <dbReference type="PROSITE" id="PS50048"/>
    </source>
</evidence>
<evidence type="ECO:0000256" key="1">
    <source>
        <dbReference type="ARBA" id="ARBA00004123"/>
    </source>
</evidence>
<organism evidence="9 10">
    <name type="scientific">Exophiala xenobiotica</name>
    <dbReference type="NCBI Taxonomy" id="348802"/>
    <lineage>
        <taxon>Eukaryota</taxon>
        <taxon>Fungi</taxon>
        <taxon>Dikarya</taxon>
        <taxon>Ascomycota</taxon>
        <taxon>Pezizomycotina</taxon>
        <taxon>Eurotiomycetes</taxon>
        <taxon>Chaetothyriomycetidae</taxon>
        <taxon>Chaetothyriales</taxon>
        <taxon>Herpotrichiellaceae</taxon>
        <taxon>Exophiala</taxon>
    </lineage>
</organism>
<sequence length="711" mass="79132">MALEDASAFFGSNQSIYDLPTVNRACRACNRKKIKCDMRRPSCGLCSRLGAQCTFPLRQKPPRGRRQTTNSENQNVLRSPISEILGTRERYAPHDAGAQSDIHIASLVPAPGSGTWIGGSQDTFSVTGTHNSVPDKIDLVHSRHSDNTVEFAGIASLPTPQEEAHRLSPQHFPYPGLNSVAANLNIDTRTLTGHSDCSDSGTDWGIPADVANELVELYYQNIQPWLPIMHRPLFFEKFMRAGNSGQSLVSAGEIDLHAAFMIKGMFALASRFSTNHFFPSTPIQSPGKAFASQAVTIKDSIIKTVGEPPLEFVKGCILLAWYHITAGELAPGSVLTSICVRFAYDLDLDQIDADSHDGDGSANDILGDPDTWVLKEELRRVWWTIWELDTFVATLSRQPYGIDKRSEMRVLLPVADQNWISCMPAKSSMLDHRPMFAWKGLQSCPNRNPWAWLLICKHIKSCMAVASRQLSFISSATIDEFERALCCFKLALPTEFQLRETYLNDQNFVDGNWIISTHLMVLSCELILGRLVDRCNQSGNPPTIRQGLTPSDHRLTQYLIHIGSVWPAGYIALTNPVMSCCVVLPGYLSLQQSDAIPQGYEVAKLILTHIARYWNLGHVVLRLLSAIKQGQDLRRPQLASGDRDIVRRLSVLLPTSLSDQTSRPSATTIPAESPDTVGPRAEELPNLDFEDMWNTDLLQWPFDMWTYPGES</sequence>
<feature type="region of interest" description="Disordered" evidence="7">
    <location>
        <begin position="657"/>
        <end position="682"/>
    </location>
</feature>
<evidence type="ECO:0000256" key="3">
    <source>
        <dbReference type="ARBA" id="ARBA00023015"/>
    </source>
</evidence>
<evidence type="ECO:0000313" key="10">
    <source>
        <dbReference type="Proteomes" id="UP000054342"/>
    </source>
</evidence>
<reference evidence="9 10" key="1">
    <citation type="submission" date="2015-01" db="EMBL/GenBank/DDBJ databases">
        <title>The Genome Sequence of Exophiala xenobiotica CBS118157.</title>
        <authorList>
            <consortium name="The Broad Institute Genomics Platform"/>
            <person name="Cuomo C."/>
            <person name="de Hoog S."/>
            <person name="Gorbushina A."/>
            <person name="Stielow B."/>
            <person name="Teixiera M."/>
            <person name="Abouelleil A."/>
            <person name="Chapman S.B."/>
            <person name="Priest M."/>
            <person name="Young S.K."/>
            <person name="Wortman J."/>
            <person name="Nusbaum C."/>
            <person name="Birren B."/>
        </authorList>
    </citation>
    <scope>NUCLEOTIDE SEQUENCE [LARGE SCALE GENOMIC DNA]</scope>
    <source>
        <strain evidence="9 10">CBS 118157</strain>
    </source>
</reference>
<dbReference type="Gene3D" id="4.10.240.10">
    <property type="entry name" value="Zn(2)-C6 fungal-type DNA-binding domain"/>
    <property type="match status" value="1"/>
</dbReference>
<dbReference type="GeneID" id="25330502"/>
<dbReference type="InterPro" id="IPR007219">
    <property type="entry name" value="XnlR_reg_dom"/>
</dbReference>
<dbReference type="SMART" id="SM00066">
    <property type="entry name" value="GAL4"/>
    <property type="match status" value="1"/>
</dbReference>
<keyword evidence="6" id="KW-0539">Nucleus</keyword>
<comment type="subcellular location">
    <subcellularLocation>
        <location evidence="1">Nucleus</location>
    </subcellularLocation>
</comment>
<dbReference type="CDD" id="cd12148">
    <property type="entry name" value="fungal_TF_MHR"/>
    <property type="match status" value="1"/>
</dbReference>
<dbReference type="AlphaFoldDB" id="A0A0D2CSK7"/>
<dbReference type="Proteomes" id="UP000054342">
    <property type="component" value="Unassembled WGS sequence"/>
</dbReference>
<dbReference type="Pfam" id="PF00172">
    <property type="entry name" value="Zn_clus"/>
    <property type="match status" value="1"/>
</dbReference>
<evidence type="ECO:0000313" key="9">
    <source>
        <dbReference type="EMBL" id="KIW52987.1"/>
    </source>
</evidence>
<dbReference type="InterPro" id="IPR050815">
    <property type="entry name" value="TF_fung"/>
</dbReference>
<dbReference type="CDD" id="cd00067">
    <property type="entry name" value="GAL4"/>
    <property type="match status" value="1"/>
</dbReference>
<dbReference type="GO" id="GO:0000981">
    <property type="term" value="F:DNA-binding transcription factor activity, RNA polymerase II-specific"/>
    <property type="evidence" value="ECO:0007669"/>
    <property type="project" value="InterPro"/>
</dbReference>
<dbReference type="PANTHER" id="PTHR47338">
    <property type="entry name" value="ZN(II)2CYS6 TRANSCRIPTION FACTOR (EUROFUNG)-RELATED"/>
    <property type="match status" value="1"/>
</dbReference>
<keyword evidence="4" id="KW-0238">DNA-binding</keyword>
<feature type="compositionally biased region" description="Polar residues" evidence="7">
    <location>
        <begin position="657"/>
        <end position="670"/>
    </location>
</feature>
<dbReference type="GO" id="GO:0006351">
    <property type="term" value="P:DNA-templated transcription"/>
    <property type="evidence" value="ECO:0007669"/>
    <property type="project" value="InterPro"/>
</dbReference>
<dbReference type="HOGENOM" id="CLU_011017_2_0_1"/>
<evidence type="ECO:0000256" key="7">
    <source>
        <dbReference type="SAM" id="MobiDB-lite"/>
    </source>
</evidence>
<dbReference type="SUPFAM" id="SSF57701">
    <property type="entry name" value="Zn2/Cys6 DNA-binding domain"/>
    <property type="match status" value="1"/>
</dbReference>
<keyword evidence="2" id="KW-0479">Metal-binding</keyword>
<dbReference type="Pfam" id="PF04082">
    <property type="entry name" value="Fungal_trans"/>
    <property type="match status" value="1"/>
</dbReference>